<dbReference type="CDD" id="cd00212">
    <property type="entry name" value="PTS_IIB_glc"/>
    <property type="match status" value="1"/>
</dbReference>
<protein>
    <submittedName>
        <fullName evidence="15">Phosphotransferase system, EIIC</fullName>
    </submittedName>
</protein>
<dbReference type="STRING" id="445975.COLSTE_00174"/>
<evidence type="ECO:0000256" key="11">
    <source>
        <dbReference type="PROSITE-ProRule" id="PRU00421"/>
    </source>
</evidence>
<feature type="transmembrane region" description="Helical" evidence="12">
    <location>
        <begin position="121"/>
        <end position="143"/>
    </location>
</feature>
<dbReference type="Proteomes" id="UP000003560">
    <property type="component" value="Unassembled WGS sequence"/>
</dbReference>
<dbReference type="OrthoDB" id="3187794at2"/>
<dbReference type="RefSeq" id="WP_006719682.1">
    <property type="nucleotide sequence ID" value="NZ_CP085935.1"/>
</dbReference>
<evidence type="ECO:0000256" key="8">
    <source>
        <dbReference type="ARBA" id="ARBA00022777"/>
    </source>
</evidence>
<keyword evidence="7 12" id="KW-0812">Transmembrane</keyword>
<dbReference type="InterPro" id="IPR036878">
    <property type="entry name" value="Glu_permease_IIB"/>
</dbReference>
<sequence length="482" mass="50933">MAVDNKQIATDVLALVGGAENVQVATNCMTRLRLTLKDNAKADVEKIKKVKGVLGCQFSGSQLQVIIGQNVPKVLDEFVAMSGVKQGAVVNENLDAPKEKFELKQLSNIILDYLSGSMTQLIPLLMAGGLFRTIAAVLGPTMIGLLSDTDPTYTFLYTTLYEATFTFIPIYLGYAAAKKLGASPVLGMLLGGALMAPSVVSAAAEGGSGIISVYGIQIAAANYQQSVLPIILSVPVLYFVEKFFKKVMPDVLSTVFTPFCTMIVTIPIAFIALAPLGNLIGNVIANALFAVSDAGQIGVLFVMAILGAFWQLFVVAGMHMPVILLAQVQIIAAGYDPFVFVSTNCAMAAVWGCAFGAFLKMKNKNEKGLALGYVISAIAGGVTEPALFGILMRFRRTMLGMFIGGSIGAVFSGLMGVTYYLAGGASNFLVFTNYLQGGQMNTVWAIVGMAISFVIAAVVVFATGFSKEELAEMDEEEAPALA</sequence>
<keyword evidence="6" id="KW-0598">Phosphotransferase system</keyword>
<dbReference type="EMBL" id="ABXJ01000012">
    <property type="protein sequence ID" value="EEA91619.1"/>
    <property type="molecule type" value="Genomic_DNA"/>
</dbReference>
<reference evidence="15 16" key="2">
    <citation type="submission" date="2008-10" db="EMBL/GenBank/DDBJ databases">
        <authorList>
            <person name="Fulton L."/>
            <person name="Clifton S."/>
            <person name="Fulton B."/>
            <person name="Xu J."/>
            <person name="Minx P."/>
            <person name="Pepin K.H."/>
            <person name="Johnson M."/>
            <person name="Thiruvilangam P."/>
            <person name="Bhonagiri V."/>
            <person name="Nash W.E."/>
            <person name="Mardis E.R."/>
            <person name="Wilson R.K."/>
        </authorList>
    </citation>
    <scope>NUCLEOTIDE SEQUENCE [LARGE SCALE GENOMIC DNA]</scope>
    <source>
        <strain evidence="15 16">DSM 13279</strain>
    </source>
</reference>
<evidence type="ECO:0000256" key="4">
    <source>
        <dbReference type="ARBA" id="ARBA00022597"/>
    </source>
</evidence>
<dbReference type="HOGENOM" id="CLU_012312_2_0_11"/>
<feature type="transmembrane region" description="Helical" evidence="12">
    <location>
        <begin position="155"/>
        <end position="174"/>
    </location>
</feature>
<dbReference type="Pfam" id="PF02378">
    <property type="entry name" value="PTS_EIIC"/>
    <property type="match status" value="1"/>
</dbReference>
<name>B6G7Z3_9ACTN</name>
<keyword evidence="3" id="KW-1003">Cell membrane</keyword>
<evidence type="ECO:0000256" key="5">
    <source>
        <dbReference type="ARBA" id="ARBA00022679"/>
    </source>
</evidence>
<keyword evidence="16" id="KW-1185">Reference proteome</keyword>
<dbReference type="PROSITE" id="PS01035">
    <property type="entry name" value="PTS_EIIB_TYPE_1_CYS"/>
    <property type="match status" value="1"/>
</dbReference>
<dbReference type="AlphaFoldDB" id="B6G7Z3"/>
<feature type="transmembrane region" description="Helical" evidence="12">
    <location>
        <begin position="252"/>
        <end position="277"/>
    </location>
</feature>
<feature type="transmembrane region" description="Helical" evidence="12">
    <location>
        <begin position="370"/>
        <end position="392"/>
    </location>
</feature>
<comment type="subcellular location">
    <subcellularLocation>
        <location evidence="1">Cell membrane</location>
        <topology evidence="1">Multi-pass membrane protein</topology>
    </subcellularLocation>
</comment>
<dbReference type="GeneID" id="98002563"/>
<gene>
    <name evidence="15" type="ORF">COLSTE_00174</name>
</gene>
<reference evidence="15 16" key="1">
    <citation type="submission" date="2008-10" db="EMBL/GenBank/DDBJ databases">
        <title>Draft genome sequence of Collinsella stercoris (DSM 13279).</title>
        <authorList>
            <person name="Sudarsanam P."/>
            <person name="Ley R."/>
            <person name="Guruge J."/>
            <person name="Turnbaugh P.J."/>
            <person name="Mahowald M."/>
            <person name="Liep D."/>
            <person name="Gordon J."/>
        </authorList>
    </citation>
    <scope>NUCLEOTIDE SEQUENCE [LARGE SCALE GENOMIC DNA]</scope>
    <source>
        <strain evidence="15 16">DSM 13279</strain>
    </source>
</reference>
<feature type="transmembrane region" description="Helical" evidence="12">
    <location>
        <begin position="223"/>
        <end position="240"/>
    </location>
</feature>
<evidence type="ECO:0000313" key="15">
    <source>
        <dbReference type="EMBL" id="EEA91619.1"/>
    </source>
</evidence>
<dbReference type="PROSITE" id="PS51098">
    <property type="entry name" value="PTS_EIIB_TYPE_1"/>
    <property type="match status" value="1"/>
</dbReference>
<evidence type="ECO:0000256" key="6">
    <source>
        <dbReference type="ARBA" id="ARBA00022683"/>
    </source>
</evidence>
<proteinExistence type="predicted"/>
<keyword evidence="9 12" id="KW-1133">Transmembrane helix</keyword>
<organism evidence="15 16">
    <name type="scientific">Collinsella stercoris DSM 13279</name>
    <dbReference type="NCBI Taxonomy" id="445975"/>
    <lineage>
        <taxon>Bacteria</taxon>
        <taxon>Bacillati</taxon>
        <taxon>Actinomycetota</taxon>
        <taxon>Coriobacteriia</taxon>
        <taxon>Coriobacteriales</taxon>
        <taxon>Coriobacteriaceae</taxon>
        <taxon>Collinsella</taxon>
    </lineage>
</organism>
<comment type="caution">
    <text evidence="15">The sequence shown here is derived from an EMBL/GenBank/DDBJ whole genome shotgun (WGS) entry which is preliminary data.</text>
</comment>
<dbReference type="PANTHER" id="PTHR30175">
    <property type="entry name" value="PHOSPHOTRANSFERASE SYSTEM TRANSPORT PROTEIN"/>
    <property type="match status" value="1"/>
</dbReference>
<dbReference type="eggNOG" id="COG1263">
    <property type="taxonomic scope" value="Bacteria"/>
</dbReference>
<evidence type="ECO:0000259" key="14">
    <source>
        <dbReference type="PROSITE" id="PS51103"/>
    </source>
</evidence>
<dbReference type="GO" id="GO:0009401">
    <property type="term" value="P:phosphoenolpyruvate-dependent sugar phosphotransferase system"/>
    <property type="evidence" value="ECO:0007669"/>
    <property type="project" value="UniProtKB-KW"/>
</dbReference>
<dbReference type="InterPro" id="IPR050558">
    <property type="entry name" value="PTS_Sugar-Specific_Components"/>
</dbReference>
<keyword evidence="5 15" id="KW-0808">Transferase</keyword>
<evidence type="ECO:0000259" key="13">
    <source>
        <dbReference type="PROSITE" id="PS51098"/>
    </source>
</evidence>
<dbReference type="GO" id="GO:0015771">
    <property type="term" value="P:trehalose transport"/>
    <property type="evidence" value="ECO:0007669"/>
    <property type="project" value="TreeGrafter"/>
</dbReference>
<dbReference type="InterPro" id="IPR001996">
    <property type="entry name" value="PTS_IIB_1"/>
</dbReference>
<keyword evidence="8" id="KW-0418">Kinase</keyword>
<dbReference type="GO" id="GO:0005886">
    <property type="term" value="C:plasma membrane"/>
    <property type="evidence" value="ECO:0007669"/>
    <property type="project" value="UniProtKB-SubCell"/>
</dbReference>
<evidence type="ECO:0000313" key="16">
    <source>
        <dbReference type="Proteomes" id="UP000003560"/>
    </source>
</evidence>
<evidence type="ECO:0000256" key="12">
    <source>
        <dbReference type="SAM" id="Phobius"/>
    </source>
</evidence>
<dbReference type="GO" id="GO:0016301">
    <property type="term" value="F:kinase activity"/>
    <property type="evidence" value="ECO:0007669"/>
    <property type="project" value="UniProtKB-KW"/>
</dbReference>
<dbReference type="Gene3D" id="3.30.1360.60">
    <property type="entry name" value="Glucose permease domain IIB"/>
    <property type="match status" value="1"/>
</dbReference>
<dbReference type="GO" id="GO:0008982">
    <property type="term" value="F:protein-N(PI)-phosphohistidine-sugar phosphotransferase activity"/>
    <property type="evidence" value="ECO:0007669"/>
    <property type="project" value="InterPro"/>
</dbReference>
<dbReference type="SUPFAM" id="SSF55604">
    <property type="entry name" value="Glucose permease domain IIB"/>
    <property type="match status" value="1"/>
</dbReference>
<feature type="transmembrane region" description="Helical" evidence="12">
    <location>
        <begin position="338"/>
        <end position="358"/>
    </location>
</feature>
<dbReference type="FunFam" id="3.30.1360.60:FF:000001">
    <property type="entry name" value="PTS system glucose-specific IIBC component PtsG"/>
    <property type="match status" value="1"/>
</dbReference>
<feature type="transmembrane region" description="Helical" evidence="12">
    <location>
        <begin position="297"/>
        <end position="326"/>
    </location>
</feature>
<feature type="domain" description="PTS EIIC type-1" evidence="14">
    <location>
        <begin position="112"/>
        <end position="477"/>
    </location>
</feature>
<feature type="transmembrane region" description="Helical" evidence="12">
    <location>
        <begin position="186"/>
        <end position="203"/>
    </location>
</feature>
<dbReference type="eggNOG" id="COG1264">
    <property type="taxonomic scope" value="Bacteria"/>
</dbReference>
<evidence type="ECO:0000256" key="2">
    <source>
        <dbReference type="ARBA" id="ARBA00022448"/>
    </source>
</evidence>
<evidence type="ECO:0000256" key="3">
    <source>
        <dbReference type="ARBA" id="ARBA00022475"/>
    </source>
</evidence>
<dbReference type="Pfam" id="PF00367">
    <property type="entry name" value="PTS_EIIB"/>
    <property type="match status" value="1"/>
</dbReference>
<feature type="transmembrane region" description="Helical" evidence="12">
    <location>
        <begin position="442"/>
        <end position="465"/>
    </location>
</feature>
<evidence type="ECO:0000256" key="1">
    <source>
        <dbReference type="ARBA" id="ARBA00004651"/>
    </source>
</evidence>
<evidence type="ECO:0000256" key="9">
    <source>
        <dbReference type="ARBA" id="ARBA00022989"/>
    </source>
</evidence>
<accession>B6G7Z3</accession>
<keyword evidence="4" id="KW-0762">Sugar transport</keyword>
<feature type="transmembrane region" description="Helical" evidence="12">
    <location>
        <begin position="399"/>
        <end position="422"/>
    </location>
</feature>
<evidence type="ECO:0000256" key="7">
    <source>
        <dbReference type="ARBA" id="ARBA00022692"/>
    </source>
</evidence>
<dbReference type="InterPro" id="IPR018113">
    <property type="entry name" value="PTrfase_EIIB_Cys"/>
</dbReference>
<dbReference type="PANTHER" id="PTHR30175:SF1">
    <property type="entry name" value="PTS SYSTEM ARBUTIN-, CELLOBIOSE-, AND SALICIN-SPECIFIC EIIBC COMPONENT-RELATED"/>
    <property type="match status" value="1"/>
</dbReference>
<feature type="domain" description="PTS EIIB type-1" evidence="13">
    <location>
        <begin position="6"/>
        <end position="88"/>
    </location>
</feature>
<dbReference type="PROSITE" id="PS51103">
    <property type="entry name" value="PTS_EIIC_TYPE_1"/>
    <property type="match status" value="1"/>
</dbReference>
<evidence type="ECO:0000256" key="10">
    <source>
        <dbReference type="ARBA" id="ARBA00023136"/>
    </source>
</evidence>
<keyword evidence="2" id="KW-0813">Transport</keyword>
<dbReference type="GO" id="GO:0090589">
    <property type="term" value="F:protein-phosphocysteine-trehalose phosphotransferase system transporter activity"/>
    <property type="evidence" value="ECO:0007669"/>
    <property type="project" value="TreeGrafter"/>
</dbReference>
<dbReference type="InterPro" id="IPR003352">
    <property type="entry name" value="PTS_EIIC"/>
</dbReference>
<feature type="active site" description="Phosphocysteine intermediate; for EIIB activity" evidence="11">
    <location>
        <position position="28"/>
    </location>
</feature>
<dbReference type="InterPro" id="IPR013013">
    <property type="entry name" value="PTS_EIIC_1"/>
</dbReference>
<keyword evidence="10 12" id="KW-0472">Membrane</keyword>